<keyword evidence="2 4" id="KW-0808">Transferase</keyword>
<name>A0A7G5DQU2_9PSED</name>
<evidence type="ECO:0000313" key="4">
    <source>
        <dbReference type="EMBL" id="QMV64117.1"/>
    </source>
</evidence>
<dbReference type="InterPro" id="IPR011004">
    <property type="entry name" value="Trimer_LpxA-like_sf"/>
</dbReference>
<dbReference type="GO" id="GO:0016746">
    <property type="term" value="F:acyltransferase activity"/>
    <property type="evidence" value="ECO:0007669"/>
    <property type="project" value="UniProtKB-KW"/>
</dbReference>
<dbReference type="SUPFAM" id="SSF51161">
    <property type="entry name" value="Trimeric LpxA-like enzymes"/>
    <property type="match status" value="1"/>
</dbReference>
<organism evidence="4 5">
    <name type="scientific">Pseudomonas berkeleyensis</name>
    <dbReference type="NCBI Taxonomy" id="2726956"/>
    <lineage>
        <taxon>Bacteria</taxon>
        <taxon>Pseudomonadati</taxon>
        <taxon>Pseudomonadota</taxon>
        <taxon>Gammaproteobacteria</taxon>
        <taxon>Pseudomonadales</taxon>
        <taxon>Pseudomonadaceae</taxon>
        <taxon>Pseudomonas</taxon>
    </lineage>
</organism>
<evidence type="ECO:0000256" key="2">
    <source>
        <dbReference type="ARBA" id="ARBA00022679"/>
    </source>
</evidence>
<dbReference type="Proteomes" id="UP000515276">
    <property type="component" value="Chromosome"/>
</dbReference>
<comment type="similarity">
    <text evidence="1">Belongs to the transferase hexapeptide repeat family.</text>
</comment>
<keyword evidence="5" id="KW-1185">Reference proteome</keyword>
<reference evidence="4 5" key="1">
    <citation type="journal article" date="2020" name="G3 (Bethesda)">
        <title>CeMbio - The Caenorhabditis elegans Microbiome Resource.</title>
        <authorList>
            <person name="Dirksen P."/>
            <person name="Assie A."/>
            <person name="Zimmermann J."/>
            <person name="Zhang F."/>
            <person name="Tietje A.M."/>
            <person name="Marsh S.A."/>
            <person name="Felix M.A."/>
            <person name="Shapira M."/>
            <person name="Kaleta C."/>
            <person name="Schulenburg H."/>
            <person name="Samuel B."/>
        </authorList>
    </citation>
    <scope>NUCLEOTIDE SEQUENCE [LARGE SCALE GENOMIC DNA]</scope>
    <source>
        <strain evidence="4 5">MSPm1</strain>
    </source>
</reference>
<accession>A0A7G5DQU2</accession>
<gene>
    <name evidence="4" type="ORF">HS968_03345</name>
</gene>
<keyword evidence="3" id="KW-0012">Acyltransferase</keyword>
<dbReference type="PANTHER" id="PTHR43300">
    <property type="entry name" value="ACETYLTRANSFERASE"/>
    <property type="match status" value="1"/>
</dbReference>
<dbReference type="InterPro" id="IPR050179">
    <property type="entry name" value="Trans_hexapeptide_repeat"/>
</dbReference>
<dbReference type="EMBL" id="CP059139">
    <property type="protein sequence ID" value="QMV64117.1"/>
    <property type="molecule type" value="Genomic_DNA"/>
</dbReference>
<dbReference type="AlphaFoldDB" id="A0A7G5DQU2"/>
<evidence type="ECO:0000313" key="5">
    <source>
        <dbReference type="Proteomes" id="UP000515276"/>
    </source>
</evidence>
<protein>
    <submittedName>
        <fullName evidence="4">CatB-related O-acetyltransferase</fullName>
    </submittedName>
</protein>
<dbReference type="PANTHER" id="PTHR43300:SF12">
    <property type="entry name" value="CHLORAMPHENICOL ACETYLTRANSFERASE"/>
    <property type="match status" value="1"/>
</dbReference>
<dbReference type="CDD" id="cd03349">
    <property type="entry name" value="LbH_XAT"/>
    <property type="match status" value="1"/>
</dbReference>
<sequence length="244" mass="27034">MIKMLKASRCRYWLRQRGIKLGIAVPDFPRAAVLQLEEGCAISGVQAAFTTLHVGTMTYIRSESELLNVSRIGRFCSIGNSVVIGQEKAGHPLDWVSTHPMQYTGTSLHYIERGEPAEIGHDVWIGREAMIMEGVKVSTGAVIAARSLVTCDVPPYAIVAGTPARIIRYRHSEQVINDLLGSAWWELPVDVLQRLSLDVPEHFLRQFAELPSREPAIYRQVEVSRRGCRELSGGLASGRVGEVQ</sequence>
<proteinExistence type="inferred from homology"/>
<evidence type="ECO:0000256" key="3">
    <source>
        <dbReference type="ARBA" id="ARBA00023315"/>
    </source>
</evidence>
<dbReference type="Gene3D" id="2.160.10.10">
    <property type="entry name" value="Hexapeptide repeat proteins"/>
    <property type="match status" value="1"/>
</dbReference>
<evidence type="ECO:0000256" key="1">
    <source>
        <dbReference type="ARBA" id="ARBA00007274"/>
    </source>
</evidence>